<proteinExistence type="inferred from homology"/>
<dbReference type="GO" id="GO:0046854">
    <property type="term" value="P:phosphatidylinositol phosphate biosynthetic process"/>
    <property type="evidence" value="ECO:0007669"/>
    <property type="project" value="TreeGrafter"/>
</dbReference>
<reference evidence="9" key="1">
    <citation type="submission" date="2025-08" db="UniProtKB">
        <authorList>
            <consortium name="RefSeq"/>
        </authorList>
    </citation>
    <scope>IDENTIFICATION</scope>
    <source>
        <tissue evidence="9">Gonads</tissue>
    </source>
</reference>
<dbReference type="GO" id="GO:0000828">
    <property type="term" value="F:inositol hexakisphosphate kinase activity"/>
    <property type="evidence" value="ECO:0007669"/>
    <property type="project" value="TreeGrafter"/>
</dbReference>
<keyword evidence="8" id="KW-1185">Reference proteome</keyword>
<organism evidence="8 9">
    <name type="scientific">Sitophilus oryzae</name>
    <name type="common">Rice weevil</name>
    <name type="synonym">Curculio oryzae</name>
    <dbReference type="NCBI Taxonomy" id="7048"/>
    <lineage>
        <taxon>Eukaryota</taxon>
        <taxon>Metazoa</taxon>
        <taxon>Ecdysozoa</taxon>
        <taxon>Arthropoda</taxon>
        <taxon>Hexapoda</taxon>
        <taxon>Insecta</taxon>
        <taxon>Pterygota</taxon>
        <taxon>Neoptera</taxon>
        <taxon>Endopterygota</taxon>
        <taxon>Coleoptera</taxon>
        <taxon>Polyphaga</taxon>
        <taxon>Cucujiformia</taxon>
        <taxon>Curculionidae</taxon>
        <taxon>Dryophthorinae</taxon>
        <taxon>Sitophilus</taxon>
    </lineage>
</organism>
<evidence type="ECO:0000256" key="4">
    <source>
        <dbReference type="ARBA" id="ARBA00022777"/>
    </source>
</evidence>
<name>A0A6J2YBX3_SITOR</name>
<dbReference type="Proteomes" id="UP000504635">
    <property type="component" value="Unplaced"/>
</dbReference>
<feature type="region of interest" description="Disordered" evidence="7">
    <location>
        <begin position="175"/>
        <end position="220"/>
    </location>
</feature>
<dbReference type="PANTHER" id="PTHR12400:SF97">
    <property type="entry name" value="KINASE"/>
    <property type="match status" value="1"/>
</dbReference>
<dbReference type="FunFam" id="3.30.470.160:FF:000001">
    <property type="entry name" value="Kinase"/>
    <property type="match status" value="1"/>
</dbReference>
<sequence>MESFAGFWSPKTTPEDDDSAPWIYTGVRQVRIVPPKKAPCRPFVIELTPSDIFQQDDRFIDEVMARRYHQGPEDLRELVRAKAEKHKTYFRSLIDSPESRPISTINRQMADRIPQVTVVNSESSTPEGRQRRQGVYELQEHQKEENNMTFKSVKELRTAYIAMLEKTSEEKLLAPPQSDYCSSSASGASDDEKDRVAWRKSSKVQRCGSADSAMGQSDEDHFPEILKKKVIASHSCPQLSPYSPRGSIDHSNVPSRTILEAQCVLFPVDHRKSSVDCVSEETTDYEADSRRQSCFTDDGEESTRYRYWRTPSVVVSDYSDDIMGCLTLEDIEYMREHRKGADASSSPESSPHSSCSNLNYCGSTISGLESEYVLAKPYRKSSNCSTCSTLSGDEEQEGGGEVVSAAGDAVKLRPNKRESSGWRKLRNIVQWTPFFQTYKKQRYPWVQLAGHQGNFKAGPDQGTILKKLCVKEEKCFQVLMKDVLRPYVPEYKGLVASDDGESEYIQLQDLLGDFKSPCVMDCKIGVRTYLEEELAKAKEKPKLRKDMYEKMCQIDQKAPTEEEHKLKGVTKPRYMVWRETISSTATLGFRIEGIRNADGTSSKDFKTTKTREQIMDAFIKFTEGFPHAVPKYIQRLKAIKATLEQSKFFETHEVIGSSLLFVHDSYSANVWLIDFAKTLKLPDGVNITHNSKWKVGNHEDGYLIGISNLIKIFKDVLENQPISITPPLSLQDPPAITSEVERELRRAQEEDAILENT</sequence>
<comment type="similarity">
    <text evidence="1 6">Belongs to the inositol phosphokinase (IPK) family.</text>
</comment>
<dbReference type="EC" id="2.7.-.-" evidence="6"/>
<accession>A0A6J2YBX3</accession>
<evidence type="ECO:0000256" key="2">
    <source>
        <dbReference type="ARBA" id="ARBA00022679"/>
    </source>
</evidence>
<protein>
    <recommendedName>
        <fullName evidence="6">Kinase</fullName>
        <ecNumber evidence="6">2.7.-.-</ecNumber>
    </recommendedName>
</protein>
<dbReference type="GO" id="GO:0032958">
    <property type="term" value="P:inositol phosphate biosynthetic process"/>
    <property type="evidence" value="ECO:0007669"/>
    <property type="project" value="InterPro"/>
</dbReference>
<keyword evidence="3" id="KW-0547">Nucleotide-binding</keyword>
<dbReference type="Pfam" id="PF03770">
    <property type="entry name" value="IPK"/>
    <property type="match status" value="1"/>
</dbReference>
<dbReference type="GO" id="GO:0005634">
    <property type="term" value="C:nucleus"/>
    <property type="evidence" value="ECO:0007669"/>
    <property type="project" value="TreeGrafter"/>
</dbReference>
<dbReference type="SUPFAM" id="SSF56104">
    <property type="entry name" value="SAICAR synthase-like"/>
    <property type="match status" value="1"/>
</dbReference>
<dbReference type="RefSeq" id="XP_030760962.1">
    <property type="nucleotide sequence ID" value="XM_030905102.1"/>
</dbReference>
<evidence type="ECO:0000256" key="5">
    <source>
        <dbReference type="ARBA" id="ARBA00022840"/>
    </source>
</evidence>
<evidence type="ECO:0000256" key="6">
    <source>
        <dbReference type="RuleBase" id="RU363090"/>
    </source>
</evidence>
<dbReference type="GeneID" id="115886070"/>
<dbReference type="GO" id="GO:0005737">
    <property type="term" value="C:cytoplasm"/>
    <property type="evidence" value="ECO:0007669"/>
    <property type="project" value="TreeGrafter"/>
</dbReference>
<dbReference type="Gene3D" id="3.30.470.160">
    <property type="entry name" value="Inositol polyphosphate kinase"/>
    <property type="match status" value="1"/>
</dbReference>
<keyword evidence="5" id="KW-0067">ATP-binding</keyword>
<dbReference type="InterPro" id="IPR038286">
    <property type="entry name" value="IPK_sf"/>
</dbReference>
<gene>
    <name evidence="9" type="primary">LOC115886070</name>
</gene>
<evidence type="ECO:0000256" key="7">
    <source>
        <dbReference type="SAM" id="MobiDB-lite"/>
    </source>
</evidence>
<dbReference type="OrthoDB" id="338650at2759"/>
<evidence type="ECO:0000256" key="1">
    <source>
        <dbReference type="ARBA" id="ARBA00007374"/>
    </source>
</evidence>
<dbReference type="GO" id="GO:0005524">
    <property type="term" value="F:ATP binding"/>
    <property type="evidence" value="ECO:0007669"/>
    <property type="project" value="UniProtKB-KW"/>
</dbReference>
<dbReference type="AlphaFoldDB" id="A0A6J2YBX3"/>
<evidence type="ECO:0000313" key="9">
    <source>
        <dbReference type="RefSeq" id="XP_030760962.1"/>
    </source>
</evidence>
<dbReference type="CTD" id="32285"/>
<feature type="compositionally biased region" description="Low complexity" evidence="7">
    <location>
        <begin position="178"/>
        <end position="188"/>
    </location>
</feature>
<dbReference type="InterPro" id="IPR005522">
    <property type="entry name" value="IPK"/>
</dbReference>
<keyword evidence="4 6" id="KW-0418">Kinase</keyword>
<evidence type="ECO:0000313" key="8">
    <source>
        <dbReference type="Proteomes" id="UP000504635"/>
    </source>
</evidence>
<keyword evidence="2 6" id="KW-0808">Transferase</keyword>
<dbReference type="PANTHER" id="PTHR12400">
    <property type="entry name" value="INOSITOL POLYPHOSPHATE KINASE"/>
    <property type="match status" value="1"/>
</dbReference>
<evidence type="ECO:0000256" key="3">
    <source>
        <dbReference type="ARBA" id="ARBA00022741"/>
    </source>
</evidence>